<evidence type="ECO:0000313" key="2">
    <source>
        <dbReference type="Proteomes" id="UP001189624"/>
    </source>
</evidence>
<keyword evidence="2" id="KW-1185">Reference proteome</keyword>
<proteinExistence type="predicted"/>
<reference evidence="1" key="1">
    <citation type="submission" date="2023-10" db="EMBL/GenBank/DDBJ databases">
        <authorList>
            <person name="Domelevo Entfellner J.-B."/>
        </authorList>
    </citation>
    <scope>NUCLEOTIDE SEQUENCE</scope>
</reference>
<name>A0AA86SYM3_9FABA</name>
<dbReference type="AlphaFoldDB" id="A0AA86SYM3"/>
<evidence type="ECO:0000313" key="1">
    <source>
        <dbReference type="EMBL" id="CAJ1971118.1"/>
    </source>
</evidence>
<organism evidence="1 2">
    <name type="scientific">Sphenostylis stenocarpa</name>
    <dbReference type="NCBI Taxonomy" id="92480"/>
    <lineage>
        <taxon>Eukaryota</taxon>
        <taxon>Viridiplantae</taxon>
        <taxon>Streptophyta</taxon>
        <taxon>Embryophyta</taxon>
        <taxon>Tracheophyta</taxon>
        <taxon>Spermatophyta</taxon>
        <taxon>Magnoliopsida</taxon>
        <taxon>eudicotyledons</taxon>
        <taxon>Gunneridae</taxon>
        <taxon>Pentapetalae</taxon>
        <taxon>rosids</taxon>
        <taxon>fabids</taxon>
        <taxon>Fabales</taxon>
        <taxon>Fabaceae</taxon>
        <taxon>Papilionoideae</taxon>
        <taxon>50 kb inversion clade</taxon>
        <taxon>NPAAA clade</taxon>
        <taxon>indigoferoid/millettioid clade</taxon>
        <taxon>Phaseoleae</taxon>
        <taxon>Sphenostylis</taxon>
    </lineage>
</organism>
<dbReference type="Proteomes" id="UP001189624">
    <property type="component" value="Chromosome 8"/>
</dbReference>
<gene>
    <name evidence="1" type="ORF">AYBTSS11_LOCUS23116</name>
</gene>
<protein>
    <submittedName>
        <fullName evidence="1">Uncharacterized protein</fullName>
    </submittedName>
</protein>
<sequence length="68" mass="7477">MGEKGYHFCSVAVQNRGSGPNEVLKCEDKIRTTCGSNRLYLSKCEVDYMAQKAHIIGGGPKLNSTLDR</sequence>
<dbReference type="Gramene" id="rna-AYBTSS11_LOCUS23116">
    <property type="protein sequence ID" value="CAJ1971118.1"/>
    <property type="gene ID" value="gene-AYBTSS11_LOCUS23116"/>
</dbReference>
<dbReference type="EMBL" id="OY731405">
    <property type="protein sequence ID" value="CAJ1971118.1"/>
    <property type="molecule type" value="Genomic_DNA"/>
</dbReference>
<accession>A0AA86SYM3</accession>